<sequence>MSKRDRFLRQFGGSLIGAQRLNRPVFGHHKANRNKIRGVWIPG</sequence>
<reference evidence="1" key="1">
    <citation type="submission" date="2014-11" db="EMBL/GenBank/DDBJ databases">
        <authorList>
            <person name="Amaro Gonzalez C."/>
        </authorList>
    </citation>
    <scope>NUCLEOTIDE SEQUENCE</scope>
</reference>
<dbReference type="AlphaFoldDB" id="A0A0E9QRT8"/>
<name>A0A0E9QRT8_ANGAN</name>
<reference evidence="1" key="2">
    <citation type="journal article" date="2015" name="Fish Shellfish Immunol.">
        <title>Early steps in the European eel (Anguilla anguilla)-Vibrio vulnificus interaction in the gills: Role of the RtxA13 toxin.</title>
        <authorList>
            <person name="Callol A."/>
            <person name="Pajuelo D."/>
            <person name="Ebbesson L."/>
            <person name="Teles M."/>
            <person name="MacKenzie S."/>
            <person name="Amaro C."/>
        </authorList>
    </citation>
    <scope>NUCLEOTIDE SEQUENCE</scope>
</reference>
<dbReference type="EMBL" id="GBXM01089425">
    <property type="protein sequence ID" value="JAH19152.1"/>
    <property type="molecule type" value="Transcribed_RNA"/>
</dbReference>
<organism evidence="1">
    <name type="scientific">Anguilla anguilla</name>
    <name type="common">European freshwater eel</name>
    <name type="synonym">Muraena anguilla</name>
    <dbReference type="NCBI Taxonomy" id="7936"/>
    <lineage>
        <taxon>Eukaryota</taxon>
        <taxon>Metazoa</taxon>
        <taxon>Chordata</taxon>
        <taxon>Craniata</taxon>
        <taxon>Vertebrata</taxon>
        <taxon>Euteleostomi</taxon>
        <taxon>Actinopterygii</taxon>
        <taxon>Neopterygii</taxon>
        <taxon>Teleostei</taxon>
        <taxon>Anguilliformes</taxon>
        <taxon>Anguillidae</taxon>
        <taxon>Anguilla</taxon>
    </lineage>
</organism>
<evidence type="ECO:0000313" key="1">
    <source>
        <dbReference type="EMBL" id="JAH19152.1"/>
    </source>
</evidence>
<accession>A0A0E9QRT8</accession>
<proteinExistence type="predicted"/>
<protein>
    <submittedName>
        <fullName evidence="1">Uncharacterized protein</fullName>
    </submittedName>
</protein>